<dbReference type="PROSITE" id="PS51898">
    <property type="entry name" value="TYR_RECOMBINASE"/>
    <property type="match status" value="1"/>
</dbReference>
<dbReference type="Pfam" id="PF00589">
    <property type="entry name" value="Phage_integrase"/>
    <property type="match status" value="1"/>
</dbReference>
<dbReference type="InterPro" id="IPR013762">
    <property type="entry name" value="Integrase-like_cat_sf"/>
</dbReference>
<dbReference type="InterPro" id="IPR044068">
    <property type="entry name" value="CB"/>
</dbReference>
<dbReference type="InterPro" id="IPR053876">
    <property type="entry name" value="Phage_int_M"/>
</dbReference>
<keyword evidence="9" id="KW-1185">Reference proteome</keyword>
<dbReference type="AlphaFoldDB" id="A0A4Q9QN30"/>
<dbReference type="InterPro" id="IPR011010">
    <property type="entry name" value="DNA_brk_join_enz"/>
</dbReference>
<evidence type="ECO:0000256" key="1">
    <source>
        <dbReference type="ARBA" id="ARBA00008857"/>
    </source>
</evidence>
<dbReference type="GO" id="GO:0015074">
    <property type="term" value="P:DNA integration"/>
    <property type="evidence" value="ECO:0007669"/>
    <property type="project" value="UniProtKB-KW"/>
</dbReference>
<dbReference type="Pfam" id="PF22022">
    <property type="entry name" value="Phage_int_M"/>
    <property type="match status" value="1"/>
</dbReference>
<dbReference type="SUPFAM" id="SSF56349">
    <property type="entry name" value="DNA breaking-rejoining enzymes"/>
    <property type="match status" value="1"/>
</dbReference>
<dbReference type="RefSeq" id="WP_131179655.1">
    <property type="nucleotide sequence ID" value="NZ_QJUI01000006.1"/>
</dbReference>
<evidence type="ECO:0000256" key="2">
    <source>
        <dbReference type="ARBA" id="ARBA00022908"/>
    </source>
</evidence>
<evidence type="ECO:0000313" key="8">
    <source>
        <dbReference type="EMBL" id="TBU81201.1"/>
    </source>
</evidence>
<organism evidence="8 9">
    <name type="scientific">Phytopseudomonas daroniae</name>
    <dbReference type="NCBI Taxonomy" id="2487519"/>
    <lineage>
        <taxon>Bacteria</taxon>
        <taxon>Pseudomonadati</taxon>
        <taxon>Pseudomonadota</taxon>
        <taxon>Gammaproteobacteria</taxon>
        <taxon>Pseudomonadales</taxon>
        <taxon>Pseudomonadaceae</taxon>
        <taxon>Phytopseudomonas</taxon>
    </lineage>
</organism>
<dbReference type="InterPro" id="IPR038488">
    <property type="entry name" value="Integrase_DNA-bd_sf"/>
</dbReference>
<sequence>MPLTDSAVRAAKPKDKPYKLSDAHGLHMVINPNGAKLWRLKYRVAGKEKLLSFGAYPIVGLQQARQLRDSARQQLAEGVDPGEHKKAIKSASRAEGLTFEVLAREWYAYNAPRWAESTSYKAKLYMENDLIPVIGSRPVKTITRPDLVELVRKVEARGTLNAAGKIRQWLHQIFRYGLAKGAVEHNPATNLDVVAAPPKARRHHPHVPLAELPELLEKLEAGRLSNLTRWAIRLLILTAVRPGELRAAPWAEFDLEKATWTIPKERMKARRPHVVPLPRQAVAILRQLEEVTGRYTLLFPGQQNIERPMSENTINKALRLIGYEGRQTGHGFRHLLSTELNGRGYNRDWIERQLAHGDQDEIRDTYNHATYLEQRREMMQAWADSIEALCAGANVSNIKRKA</sequence>
<evidence type="ECO:0000259" key="6">
    <source>
        <dbReference type="PROSITE" id="PS51898"/>
    </source>
</evidence>
<dbReference type="GO" id="GO:0003677">
    <property type="term" value="F:DNA binding"/>
    <property type="evidence" value="ECO:0007669"/>
    <property type="project" value="UniProtKB-UniRule"/>
</dbReference>
<dbReference type="Proteomes" id="UP000292302">
    <property type="component" value="Unassembled WGS sequence"/>
</dbReference>
<comment type="similarity">
    <text evidence="1">Belongs to the 'phage' integrase family.</text>
</comment>
<dbReference type="Pfam" id="PF13356">
    <property type="entry name" value="Arm-DNA-bind_3"/>
    <property type="match status" value="1"/>
</dbReference>
<evidence type="ECO:0000256" key="4">
    <source>
        <dbReference type="ARBA" id="ARBA00023172"/>
    </source>
</evidence>
<protein>
    <submittedName>
        <fullName evidence="8">Integrase</fullName>
    </submittedName>
</protein>
<dbReference type="InterPro" id="IPR002104">
    <property type="entry name" value="Integrase_catalytic"/>
</dbReference>
<dbReference type="InterPro" id="IPR025166">
    <property type="entry name" value="Integrase_DNA_bind_dom"/>
</dbReference>
<dbReference type="PROSITE" id="PS51900">
    <property type="entry name" value="CB"/>
    <property type="match status" value="1"/>
</dbReference>
<dbReference type="GO" id="GO:0006310">
    <property type="term" value="P:DNA recombination"/>
    <property type="evidence" value="ECO:0007669"/>
    <property type="project" value="UniProtKB-KW"/>
</dbReference>
<evidence type="ECO:0000259" key="7">
    <source>
        <dbReference type="PROSITE" id="PS51900"/>
    </source>
</evidence>
<dbReference type="EMBL" id="QJUI01000006">
    <property type="protein sequence ID" value="TBU81201.1"/>
    <property type="molecule type" value="Genomic_DNA"/>
</dbReference>
<dbReference type="PANTHER" id="PTHR30629">
    <property type="entry name" value="PROPHAGE INTEGRASE"/>
    <property type="match status" value="1"/>
</dbReference>
<comment type="caution">
    <text evidence="8">The sequence shown here is derived from an EMBL/GenBank/DDBJ whole genome shotgun (WGS) entry which is preliminary data.</text>
</comment>
<keyword evidence="2" id="KW-0229">DNA integration</keyword>
<dbReference type="OrthoDB" id="9795573at2"/>
<evidence type="ECO:0000256" key="3">
    <source>
        <dbReference type="ARBA" id="ARBA00023125"/>
    </source>
</evidence>
<dbReference type="CDD" id="cd00801">
    <property type="entry name" value="INT_P4_C"/>
    <property type="match status" value="1"/>
</dbReference>
<dbReference type="InterPro" id="IPR050808">
    <property type="entry name" value="Phage_Integrase"/>
</dbReference>
<dbReference type="Gene3D" id="1.10.150.130">
    <property type="match status" value="1"/>
</dbReference>
<feature type="domain" description="Core-binding (CB)" evidence="7">
    <location>
        <begin position="97"/>
        <end position="178"/>
    </location>
</feature>
<accession>A0A4Q9QN30</accession>
<dbReference type="PANTHER" id="PTHR30629:SF2">
    <property type="entry name" value="PROPHAGE INTEGRASE INTS-RELATED"/>
    <property type="match status" value="1"/>
</dbReference>
<keyword evidence="3 5" id="KW-0238">DNA-binding</keyword>
<evidence type="ECO:0000313" key="9">
    <source>
        <dbReference type="Proteomes" id="UP000292302"/>
    </source>
</evidence>
<proteinExistence type="inferred from homology"/>
<feature type="domain" description="Tyr recombinase" evidence="6">
    <location>
        <begin position="202"/>
        <end position="379"/>
    </location>
</feature>
<dbReference type="Gene3D" id="1.10.443.10">
    <property type="entry name" value="Intergrase catalytic core"/>
    <property type="match status" value="1"/>
</dbReference>
<gene>
    <name evidence="8" type="ORF">DNK06_08815</name>
</gene>
<dbReference type="InterPro" id="IPR010998">
    <property type="entry name" value="Integrase_recombinase_N"/>
</dbReference>
<name>A0A4Q9QN30_9GAMM</name>
<keyword evidence="4" id="KW-0233">DNA recombination</keyword>
<dbReference type="Gene3D" id="3.30.160.390">
    <property type="entry name" value="Integrase, DNA-binding domain"/>
    <property type="match status" value="1"/>
</dbReference>
<reference evidence="8 9" key="1">
    <citation type="submission" date="2018-06" db="EMBL/GenBank/DDBJ databases">
        <title>Three novel Pseudomonas species isolated from symptomatic oak.</title>
        <authorList>
            <person name="Bueno-Gonzalez V."/>
            <person name="Brady C."/>
        </authorList>
    </citation>
    <scope>NUCLEOTIDE SEQUENCE [LARGE SCALE GENOMIC DNA]</scope>
    <source>
        <strain evidence="8 9">P9A</strain>
    </source>
</reference>
<evidence type="ECO:0000256" key="5">
    <source>
        <dbReference type="PROSITE-ProRule" id="PRU01248"/>
    </source>
</evidence>